<dbReference type="AlphaFoldDB" id="A0A1S8WS42"/>
<dbReference type="EMBL" id="KV895920">
    <property type="protein sequence ID" value="OON17093.1"/>
    <property type="molecule type" value="Genomic_DNA"/>
</dbReference>
<keyword evidence="2" id="KW-1185">Reference proteome</keyword>
<proteinExistence type="predicted"/>
<sequence>MYLFLFKAQAVGCNIASKRNTLSTTNGVSFSIPHAERGEKTFPGTDGDSSEKPKTCSCIFDCFLLNDSFETKFDLHVYLSIQSKNSRLQYCHEANYIIHNEQSQSFNVTCIKGRKSIFEN</sequence>
<dbReference type="Proteomes" id="UP000243686">
    <property type="component" value="Unassembled WGS sequence"/>
</dbReference>
<reference evidence="1 2" key="1">
    <citation type="submission" date="2015-03" db="EMBL/GenBank/DDBJ databases">
        <title>Draft genome of the nematode, Opisthorchis viverrini.</title>
        <authorList>
            <person name="Mitreva M."/>
        </authorList>
    </citation>
    <scope>NUCLEOTIDE SEQUENCE [LARGE SCALE GENOMIC DNA]</scope>
    <source>
        <strain evidence="1">Khon Kaen</strain>
    </source>
</reference>
<protein>
    <submittedName>
        <fullName evidence="1">Uncharacterized protein</fullName>
    </submittedName>
</protein>
<evidence type="ECO:0000313" key="1">
    <source>
        <dbReference type="EMBL" id="OON17093.1"/>
    </source>
</evidence>
<accession>A0A1S8WS42</accession>
<evidence type="ECO:0000313" key="2">
    <source>
        <dbReference type="Proteomes" id="UP000243686"/>
    </source>
</evidence>
<name>A0A1S8WS42_OPIVI</name>
<gene>
    <name evidence="1" type="ORF">X801_07074</name>
</gene>
<feature type="non-terminal residue" evidence="1">
    <location>
        <position position="120"/>
    </location>
</feature>
<organism evidence="1 2">
    <name type="scientific">Opisthorchis viverrini</name>
    <name type="common">Southeast Asian liver fluke</name>
    <dbReference type="NCBI Taxonomy" id="6198"/>
    <lineage>
        <taxon>Eukaryota</taxon>
        <taxon>Metazoa</taxon>
        <taxon>Spiralia</taxon>
        <taxon>Lophotrochozoa</taxon>
        <taxon>Platyhelminthes</taxon>
        <taxon>Trematoda</taxon>
        <taxon>Digenea</taxon>
        <taxon>Opisthorchiida</taxon>
        <taxon>Opisthorchiata</taxon>
        <taxon>Opisthorchiidae</taxon>
        <taxon>Opisthorchis</taxon>
    </lineage>
</organism>